<gene>
    <name evidence="5" type="ORF">AMAG_01261</name>
</gene>
<dbReference type="Pfam" id="PF08621">
    <property type="entry name" value="RPAP1_N"/>
    <property type="match status" value="1"/>
</dbReference>
<dbReference type="Pfam" id="PF08620">
    <property type="entry name" value="RPAP1_C"/>
    <property type="match status" value="1"/>
</dbReference>
<organism evidence="5 6">
    <name type="scientific">Allomyces macrogynus (strain ATCC 38327)</name>
    <name type="common">Allomyces javanicus var. macrogynus</name>
    <dbReference type="NCBI Taxonomy" id="578462"/>
    <lineage>
        <taxon>Eukaryota</taxon>
        <taxon>Fungi</taxon>
        <taxon>Fungi incertae sedis</taxon>
        <taxon>Blastocladiomycota</taxon>
        <taxon>Blastocladiomycetes</taxon>
        <taxon>Blastocladiales</taxon>
        <taxon>Blastocladiaceae</taxon>
        <taxon>Allomyces</taxon>
    </lineage>
</organism>
<feature type="compositionally biased region" description="Low complexity" evidence="2">
    <location>
        <begin position="93"/>
        <end position="104"/>
    </location>
</feature>
<feature type="region of interest" description="Disordered" evidence="2">
    <location>
        <begin position="348"/>
        <end position="368"/>
    </location>
</feature>
<dbReference type="AlphaFoldDB" id="A0A0L0RZ51"/>
<dbReference type="GO" id="GO:0006366">
    <property type="term" value="P:transcription by RNA polymerase II"/>
    <property type="evidence" value="ECO:0007669"/>
    <property type="project" value="InterPro"/>
</dbReference>
<dbReference type="InterPro" id="IPR013930">
    <property type="entry name" value="RPAP1_N"/>
</dbReference>
<dbReference type="InterPro" id="IPR013929">
    <property type="entry name" value="RPAP1_C"/>
</dbReference>
<dbReference type="EMBL" id="GG745329">
    <property type="protein sequence ID" value="KNE55361.1"/>
    <property type="molecule type" value="Genomic_DNA"/>
</dbReference>
<feature type="domain" description="RPAP1 N-terminal" evidence="4">
    <location>
        <begin position="258"/>
        <end position="301"/>
    </location>
</feature>
<protein>
    <recommendedName>
        <fullName evidence="7">RNA polymerase II-associated protein 1 N-terminal domain-containing protein</fullName>
    </recommendedName>
</protein>
<dbReference type="STRING" id="578462.A0A0L0RZ51"/>
<accession>A0A0L0RZ51</accession>
<dbReference type="eggNOG" id="KOG1894">
    <property type="taxonomic scope" value="Eukaryota"/>
</dbReference>
<dbReference type="Proteomes" id="UP000054350">
    <property type="component" value="Unassembled WGS sequence"/>
</dbReference>
<reference evidence="6" key="2">
    <citation type="submission" date="2009-11" db="EMBL/GenBank/DDBJ databases">
        <title>The Genome Sequence of Allomyces macrogynus strain ATCC 38327.</title>
        <authorList>
            <consortium name="The Broad Institute Genome Sequencing Platform"/>
            <person name="Russ C."/>
            <person name="Cuomo C."/>
            <person name="Shea T."/>
            <person name="Young S.K."/>
            <person name="Zeng Q."/>
            <person name="Koehrsen M."/>
            <person name="Haas B."/>
            <person name="Borodovsky M."/>
            <person name="Guigo R."/>
            <person name="Alvarado L."/>
            <person name="Berlin A."/>
            <person name="Borenstein D."/>
            <person name="Chen Z."/>
            <person name="Engels R."/>
            <person name="Freedman E."/>
            <person name="Gellesch M."/>
            <person name="Goldberg J."/>
            <person name="Griggs A."/>
            <person name="Gujja S."/>
            <person name="Heiman D."/>
            <person name="Hepburn T."/>
            <person name="Howarth C."/>
            <person name="Jen D."/>
            <person name="Larson L."/>
            <person name="Lewis B."/>
            <person name="Mehta T."/>
            <person name="Park D."/>
            <person name="Pearson M."/>
            <person name="Roberts A."/>
            <person name="Saif S."/>
            <person name="Shenoy N."/>
            <person name="Sisk P."/>
            <person name="Stolte C."/>
            <person name="Sykes S."/>
            <person name="Walk T."/>
            <person name="White J."/>
            <person name="Yandava C."/>
            <person name="Burger G."/>
            <person name="Gray M.W."/>
            <person name="Holland P.W.H."/>
            <person name="King N."/>
            <person name="Lang F.B.F."/>
            <person name="Roger A.J."/>
            <person name="Ruiz-Trillo I."/>
            <person name="Lander E."/>
            <person name="Nusbaum C."/>
        </authorList>
    </citation>
    <scope>NUCLEOTIDE SEQUENCE [LARGE SCALE GENOMIC DNA]</scope>
    <source>
        <strain evidence="6">ATCC 38327</strain>
    </source>
</reference>
<feature type="domain" description="RPAP1 C-terminal" evidence="3">
    <location>
        <begin position="375"/>
        <end position="442"/>
    </location>
</feature>
<comment type="similarity">
    <text evidence="1">Belongs to the RPAP1 family.</text>
</comment>
<feature type="region of interest" description="Disordered" evidence="2">
    <location>
        <begin position="187"/>
        <end position="212"/>
    </location>
</feature>
<evidence type="ECO:0000259" key="4">
    <source>
        <dbReference type="Pfam" id="PF08621"/>
    </source>
</evidence>
<evidence type="ECO:0000259" key="3">
    <source>
        <dbReference type="Pfam" id="PF08620"/>
    </source>
</evidence>
<evidence type="ECO:0008006" key="7">
    <source>
        <dbReference type="Google" id="ProtNLM"/>
    </source>
</evidence>
<feature type="region of interest" description="Disordered" evidence="2">
    <location>
        <begin position="1"/>
        <end position="140"/>
    </location>
</feature>
<sequence>MEGHPLRSMLRPNRAGRGRTFVDDEDLEAMQRRFLEQNQQNQQHQREQDDHDDDDQGTPSLGFDESVVPQSVQNRVSLAAAKAVRTKAPPVVRSAADTTSSRASDPVEDRSSHSQRRSVSIAPATAPATTPEAPPAPPNKLSLFAQRRAAAAAAAAAAKAPSAPPKRDLLPPLEEVKVPVVTNDIRERHDDHGDSDALSSHRTSRARFAAPSTGFPQVVHRSEATESARSDMSQRKSLAARIAETFTEPTGLDDEHAGIHRESLGMIEQMSTGEIREAQDHFLSTLDPAIVQMLQSRAKAKFPNVATVDSETEQDQQKYEIPPITEPAELRKLEWTGQTDATTTLAAAPGPDLIETTDADPNNPLNLGRELEGSQLRFDFSGRLLTKDVAQSLPTHLGLHHLGDDPSLAGYTVPELLHLSHSTVPGQRQISARILGHIVARLWAFEYPVVEHNQIVD</sequence>
<dbReference type="PANTHER" id="PTHR21483">
    <property type="entry name" value="RNA POLYMERASE II-ASSOCIATED PROTEIN 1"/>
    <property type="match status" value="1"/>
</dbReference>
<name>A0A0L0RZ51_ALLM3</name>
<evidence type="ECO:0000313" key="5">
    <source>
        <dbReference type="EMBL" id="KNE55361.1"/>
    </source>
</evidence>
<proteinExistence type="inferred from homology"/>
<dbReference type="InterPro" id="IPR039913">
    <property type="entry name" value="RPAP1/Rba50"/>
</dbReference>
<dbReference type="VEuPathDB" id="FungiDB:AMAG_01261"/>
<keyword evidence="6" id="KW-1185">Reference proteome</keyword>
<dbReference type="PANTHER" id="PTHR21483:SF18">
    <property type="entry name" value="RNA POLYMERASE II-ASSOCIATED PROTEIN 1"/>
    <property type="match status" value="1"/>
</dbReference>
<evidence type="ECO:0000313" key="6">
    <source>
        <dbReference type="Proteomes" id="UP000054350"/>
    </source>
</evidence>
<reference evidence="5 6" key="1">
    <citation type="submission" date="2009-11" db="EMBL/GenBank/DDBJ databases">
        <title>Annotation of Allomyces macrogynus ATCC 38327.</title>
        <authorList>
            <consortium name="The Broad Institute Genome Sequencing Platform"/>
            <person name="Russ C."/>
            <person name="Cuomo C."/>
            <person name="Burger G."/>
            <person name="Gray M.W."/>
            <person name="Holland P.W.H."/>
            <person name="King N."/>
            <person name="Lang F.B.F."/>
            <person name="Roger A.J."/>
            <person name="Ruiz-Trillo I."/>
            <person name="Young S.K."/>
            <person name="Zeng Q."/>
            <person name="Gargeya S."/>
            <person name="Fitzgerald M."/>
            <person name="Haas B."/>
            <person name="Abouelleil A."/>
            <person name="Alvarado L."/>
            <person name="Arachchi H.M."/>
            <person name="Berlin A."/>
            <person name="Chapman S.B."/>
            <person name="Gearin G."/>
            <person name="Goldberg J."/>
            <person name="Griggs A."/>
            <person name="Gujja S."/>
            <person name="Hansen M."/>
            <person name="Heiman D."/>
            <person name="Howarth C."/>
            <person name="Larimer J."/>
            <person name="Lui A."/>
            <person name="MacDonald P.J.P."/>
            <person name="McCowen C."/>
            <person name="Montmayeur A."/>
            <person name="Murphy C."/>
            <person name="Neiman D."/>
            <person name="Pearson M."/>
            <person name="Priest M."/>
            <person name="Roberts A."/>
            <person name="Saif S."/>
            <person name="Shea T."/>
            <person name="Sisk P."/>
            <person name="Stolte C."/>
            <person name="Sykes S."/>
            <person name="Wortman J."/>
            <person name="Nusbaum C."/>
            <person name="Birren B."/>
        </authorList>
    </citation>
    <scope>NUCLEOTIDE SEQUENCE [LARGE SCALE GENOMIC DNA]</scope>
    <source>
        <strain evidence="5 6">ATCC 38327</strain>
    </source>
</reference>
<dbReference type="OrthoDB" id="348201at2759"/>
<evidence type="ECO:0000256" key="1">
    <source>
        <dbReference type="ARBA" id="ARBA00009953"/>
    </source>
</evidence>
<feature type="compositionally biased region" description="Low complexity" evidence="2">
    <location>
        <begin position="122"/>
        <end position="131"/>
    </location>
</feature>
<evidence type="ECO:0000256" key="2">
    <source>
        <dbReference type="SAM" id="MobiDB-lite"/>
    </source>
</evidence>